<dbReference type="AlphaFoldDB" id="H8ZBC9"/>
<gene>
    <name evidence="2" type="ORF">NERG_00878</name>
</gene>
<dbReference type="GO" id="GO:0032991">
    <property type="term" value="C:protein-containing complex"/>
    <property type="evidence" value="ECO:0007669"/>
    <property type="project" value="UniProtKB-ARBA"/>
</dbReference>
<dbReference type="Pfam" id="PF01423">
    <property type="entry name" value="LSM"/>
    <property type="match status" value="1"/>
</dbReference>
<dbReference type="OrthoDB" id="2186882at2759"/>
<dbReference type="Gene3D" id="2.30.30.100">
    <property type="match status" value="1"/>
</dbReference>
<protein>
    <recommendedName>
        <fullName evidence="1">Sm domain-containing protein</fullName>
    </recommendedName>
</protein>
<reference evidence="2" key="1">
    <citation type="submission" date="2011-03" db="EMBL/GenBank/DDBJ databases">
        <title>The Genome Sequence of Nematocida sp1 strain ERTm2.</title>
        <authorList>
            <consortium name="The Broad Institute Genome Sequencing Platform"/>
            <consortium name="The Broad Institute Genome Sequencing Center for Infectious Disease"/>
            <person name="Cuomo C."/>
            <person name="Troemel E."/>
            <person name="Young S.K."/>
            <person name="Zeng Q."/>
            <person name="Gargeya S."/>
            <person name="Fitzgerald M."/>
            <person name="Haas B."/>
            <person name="Abouelleil A."/>
            <person name="Alvarado L."/>
            <person name="Arachchi H.M."/>
            <person name="Berlin A."/>
            <person name="Brown A."/>
            <person name="Chapman S.B."/>
            <person name="Chen Z."/>
            <person name="Dunbar C."/>
            <person name="Freedman E."/>
            <person name="Gearin G."/>
            <person name="Gellesch M."/>
            <person name="Goldberg J."/>
            <person name="Griggs A."/>
            <person name="Gujja S."/>
            <person name="Heilman E.R."/>
            <person name="Heiman D."/>
            <person name="Howarth C."/>
            <person name="Larson L."/>
            <person name="Lui A."/>
            <person name="MacDonald P.J.P."/>
            <person name="Mehta T."/>
            <person name="Montmayeur A."/>
            <person name="Murphy C."/>
            <person name="Neiman D."/>
            <person name="Pearson M."/>
            <person name="Priest M."/>
            <person name="Roberts A."/>
            <person name="Saif S."/>
            <person name="Shea T."/>
            <person name="Shenoy N."/>
            <person name="Sisk P."/>
            <person name="Stolte C."/>
            <person name="Sykes S."/>
            <person name="White J."/>
            <person name="Yandava C."/>
            <person name="Wortman J."/>
            <person name="Nusbaum C."/>
            <person name="Birren B."/>
        </authorList>
    </citation>
    <scope>NUCLEOTIDE SEQUENCE</scope>
    <source>
        <strain evidence="2">ERTm2</strain>
    </source>
</reference>
<evidence type="ECO:0000313" key="2">
    <source>
        <dbReference type="EMBL" id="EHY66182.1"/>
    </source>
</evidence>
<name>H8ZBC9_NEMA1</name>
<dbReference type="InterPro" id="IPR001163">
    <property type="entry name" value="Sm_dom_euk/arc"/>
</dbReference>
<dbReference type="HOGENOM" id="CLU_2794538_0_0_1"/>
<dbReference type="EMBL" id="JH604634">
    <property type="protein sequence ID" value="EHY66182.1"/>
    <property type="molecule type" value="Genomic_DNA"/>
</dbReference>
<evidence type="ECO:0000259" key="1">
    <source>
        <dbReference type="Pfam" id="PF01423"/>
    </source>
</evidence>
<dbReference type="SUPFAM" id="SSF50182">
    <property type="entry name" value="Sm-like ribonucleoproteins"/>
    <property type="match status" value="1"/>
</dbReference>
<dbReference type="InterPro" id="IPR010920">
    <property type="entry name" value="LSM_dom_sf"/>
</dbReference>
<dbReference type="Proteomes" id="UP000005622">
    <property type="component" value="Unassembled WGS sequence"/>
</dbReference>
<feature type="domain" description="Sm" evidence="1">
    <location>
        <begin position="8"/>
        <end position="41"/>
    </location>
</feature>
<sequence length="68" mass="7834">MYTQWLYEAIDMHITVELKKGTRINGTLRGIDRRENIHLETDKSSVIISSTAISLLILPKEIRLIMGH</sequence>
<proteinExistence type="predicted"/>
<accession>H8ZBC9</accession>
<organism evidence="2">
    <name type="scientific">Nematocida ausubeli (strain ATCC PRA-371 / ERTm2)</name>
    <name type="common">Nematode killer fungus</name>
    <dbReference type="NCBI Taxonomy" id="1913371"/>
    <lineage>
        <taxon>Eukaryota</taxon>
        <taxon>Fungi</taxon>
        <taxon>Fungi incertae sedis</taxon>
        <taxon>Microsporidia</taxon>
        <taxon>Nematocida</taxon>
    </lineage>
</organism>